<dbReference type="RefSeq" id="WP_204539835.1">
    <property type="nucleotide sequence ID" value="NZ_JAFBFI010000003.1"/>
</dbReference>
<organism evidence="2 3">
    <name type="scientific">Peribacillus deserti</name>
    <dbReference type="NCBI Taxonomy" id="673318"/>
    <lineage>
        <taxon>Bacteria</taxon>
        <taxon>Bacillati</taxon>
        <taxon>Bacillota</taxon>
        <taxon>Bacilli</taxon>
        <taxon>Bacillales</taxon>
        <taxon>Bacillaceae</taxon>
        <taxon>Peribacillus</taxon>
    </lineage>
</organism>
<dbReference type="Gene3D" id="3.30.1490.130">
    <property type="entry name" value="D-aminoacylase. Domain 3"/>
    <property type="match status" value="1"/>
</dbReference>
<comment type="caution">
    <text evidence="2">The sequence shown here is derived from an EMBL/GenBank/DDBJ whole genome shotgun (WGS) entry which is preliminary data.</text>
</comment>
<dbReference type="PANTHER" id="PTHR11647">
    <property type="entry name" value="HYDRANTOINASE/DIHYDROPYRIMIDINASE FAMILY MEMBER"/>
    <property type="match status" value="1"/>
</dbReference>
<evidence type="ECO:0000313" key="3">
    <source>
        <dbReference type="Proteomes" id="UP000823486"/>
    </source>
</evidence>
<dbReference type="InterPro" id="IPR013108">
    <property type="entry name" value="Amidohydro_3"/>
</dbReference>
<keyword evidence="3" id="KW-1185">Reference proteome</keyword>
<keyword evidence="2" id="KW-0378">Hydrolase</keyword>
<dbReference type="CDD" id="cd01297">
    <property type="entry name" value="D-aminoacylase"/>
    <property type="match status" value="1"/>
</dbReference>
<name>A0ABS2QGD2_9BACI</name>
<dbReference type="InterPro" id="IPR011059">
    <property type="entry name" value="Metal-dep_hydrolase_composite"/>
</dbReference>
<dbReference type="SUPFAM" id="SSF51556">
    <property type="entry name" value="Metallo-dependent hydrolases"/>
    <property type="match status" value="1"/>
</dbReference>
<evidence type="ECO:0000313" key="2">
    <source>
        <dbReference type="EMBL" id="MBM7691744.1"/>
    </source>
</evidence>
<dbReference type="GO" id="GO:0047420">
    <property type="term" value="F:N-acyl-D-amino-acid deacylase activity"/>
    <property type="evidence" value="ECO:0007669"/>
    <property type="project" value="UniProtKB-EC"/>
</dbReference>
<dbReference type="EMBL" id="JAFBFI010000003">
    <property type="protein sequence ID" value="MBM7691744.1"/>
    <property type="molecule type" value="Genomic_DNA"/>
</dbReference>
<protein>
    <submittedName>
        <fullName evidence="2">N-acyl-D-amino-acid deacylase</fullName>
        <ecNumber evidence="2">3.5.1.81</ecNumber>
    </submittedName>
</protein>
<dbReference type="Gene3D" id="2.30.40.10">
    <property type="entry name" value="Urease, subunit C, domain 1"/>
    <property type="match status" value="1"/>
</dbReference>
<dbReference type="PANTHER" id="PTHR11647:SF1">
    <property type="entry name" value="COLLAPSIN RESPONSE MEDIATOR PROTEIN"/>
    <property type="match status" value="1"/>
</dbReference>
<accession>A0ABS2QGD2</accession>
<dbReference type="Gene3D" id="3.20.20.140">
    <property type="entry name" value="Metal-dependent hydrolases"/>
    <property type="match status" value="1"/>
</dbReference>
<evidence type="ECO:0000259" key="1">
    <source>
        <dbReference type="Pfam" id="PF07969"/>
    </source>
</evidence>
<dbReference type="InterPro" id="IPR023100">
    <property type="entry name" value="D-aminoacylase_insert_dom_sf"/>
</dbReference>
<dbReference type="Proteomes" id="UP000823486">
    <property type="component" value="Unassembled WGS sequence"/>
</dbReference>
<sequence length="535" mass="60021">MLDFIIKNGKIIDGSGNPWFYGGVGIKAGKIVKVGYVDQEAHDVVDAKKQVISPGFIDGHCHSDLMLLNHPNSEIKLQQGVTTEVIGNCGLAPAPFFGKNASLLQKYVQPILGPLHNEWSWNSMEEYINTLTQARPSENISTYVAHGTLRILVMGFEKRGANADEIQRMKDLLEEGLRAGAIGLSIGLLYAPGSYASKEEIAELCSVLPKYNGLFSTHIRGEGNSLIASIKEVLWIAKITGVPLHISHLKAAGKRNWGLVHQAMELIADAREKGMDVTCDVYPYSASSTMLTTVLPPWVIEGGIQRTIERFKDRELRRNIREELEMEQEEWDNLVCSTGWENVFISSVQTDHNRDLEGKNFAEISVMKSKHPVDCVMDLLVEEDGNVSIVYFLMSDDDVRHVVQWENSLIASDSLHCETGKPHPRLYGTFPRVFAKYVREDRVLSLEQAVRKITSFPVQRFKLGKRGLIVPGYEADLVVFNPDSIKDEASYQNPKQYPNGISHVWVNGRLTMKDKVHTNERQGVFISSCQPCRHF</sequence>
<dbReference type="Pfam" id="PF07969">
    <property type="entry name" value="Amidohydro_3"/>
    <property type="match status" value="1"/>
</dbReference>
<dbReference type="InterPro" id="IPR050378">
    <property type="entry name" value="Metallo-dep_Hydrolases_sf"/>
</dbReference>
<dbReference type="InterPro" id="IPR032466">
    <property type="entry name" value="Metal_Hydrolase"/>
</dbReference>
<gene>
    <name evidence="2" type="ORF">JOC77_001151</name>
</gene>
<reference evidence="2 3" key="1">
    <citation type="submission" date="2021-01" db="EMBL/GenBank/DDBJ databases">
        <title>Genomic Encyclopedia of Type Strains, Phase IV (KMG-IV): sequencing the most valuable type-strain genomes for metagenomic binning, comparative biology and taxonomic classification.</title>
        <authorList>
            <person name="Goeker M."/>
        </authorList>
    </citation>
    <scope>NUCLEOTIDE SEQUENCE [LARGE SCALE GENOMIC DNA]</scope>
    <source>
        <strain evidence="2 3">DSM 105482</strain>
    </source>
</reference>
<dbReference type="SUPFAM" id="SSF51338">
    <property type="entry name" value="Composite domain of metallo-dependent hydrolases"/>
    <property type="match status" value="1"/>
</dbReference>
<feature type="domain" description="Amidohydrolase 3" evidence="1">
    <location>
        <begin position="43"/>
        <end position="510"/>
    </location>
</feature>
<proteinExistence type="predicted"/>
<dbReference type="EC" id="3.5.1.81" evidence="2"/>